<feature type="compositionally biased region" description="Basic and acidic residues" evidence="1">
    <location>
        <begin position="45"/>
        <end position="69"/>
    </location>
</feature>
<sequence>MRAVQLPIYFLLILSLCSGLLAEQSKEADGDDPEGQSDQEGTEAQTKEDTDVEEAEVKTAETSEDNQKHFDEAAEILELRRKILCEREITGEIYLCF</sequence>
<organism evidence="3 4">
    <name type="scientific">Drosophila navojoa</name>
    <name type="common">Fruit fly</name>
    <dbReference type="NCBI Taxonomy" id="7232"/>
    <lineage>
        <taxon>Eukaryota</taxon>
        <taxon>Metazoa</taxon>
        <taxon>Ecdysozoa</taxon>
        <taxon>Arthropoda</taxon>
        <taxon>Hexapoda</taxon>
        <taxon>Insecta</taxon>
        <taxon>Pterygota</taxon>
        <taxon>Neoptera</taxon>
        <taxon>Endopterygota</taxon>
        <taxon>Diptera</taxon>
        <taxon>Brachycera</taxon>
        <taxon>Muscomorpha</taxon>
        <taxon>Ephydroidea</taxon>
        <taxon>Drosophilidae</taxon>
        <taxon>Drosophila</taxon>
    </lineage>
</organism>
<gene>
    <name evidence="3" type="ORF">AWZ03_006640</name>
</gene>
<feature type="chain" id="PRO_5019790490" evidence="2">
    <location>
        <begin position="23"/>
        <end position="97"/>
    </location>
</feature>
<reference evidence="3 4" key="1">
    <citation type="journal article" date="2019" name="J. Hered.">
        <title>An Improved Genome Assembly for Drosophila navojoa, the Basal Species in the mojavensis Cluster.</title>
        <authorList>
            <person name="Vanderlinde T."/>
            <person name="Dupim E.G."/>
            <person name="Nazario-Yepiz N.O."/>
            <person name="Carvalho A.B."/>
        </authorList>
    </citation>
    <scope>NUCLEOTIDE SEQUENCE [LARGE SCALE GENOMIC DNA]</scope>
    <source>
        <strain evidence="3">Navoj_Jal97</strain>
        <tissue evidence="3">Whole organism</tissue>
    </source>
</reference>
<name>A0A484BDK6_DRONA</name>
<evidence type="ECO:0000313" key="3">
    <source>
        <dbReference type="EMBL" id="TDG46936.1"/>
    </source>
</evidence>
<dbReference type="Proteomes" id="UP000295192">
    <property type="component" value="Unassembled WGS sequence"/>
</dbReference>
<feature type="region of interest" description="Disordered" evidence="1">
    <location>
        <begin position="24"/>
        <end position="69"/>
    </location>
</feature>
<comment type="caution">
    <text evidence="3">The sequence shown here is derived from an EMBL/GenBank/DDBJ whole genome shotgun (WGS) entry which is preliminary data.</text>
</comment>
<keyword evidence="4" id="KW-1185">Reference proteome</keyword>
<feature type="signal peptide" evidence="2">
    <location>
        <begin position="1"/>
        <end position="22"/>
    </location>
</feature>
<evidence type="ECO:0000256" key="2">
    <source>
        <dbReference type="SAM" id="SignalP"/>
    </source>
</evidence>
<keyword evidence="2" id="KW-0732">Signal</keyword>
<protein>
    <submittedName>
        <fullName evidence="3">Uncharacterized protein</fullName>
    </submittedName>
</protein>
<dbReference type="AlphaFoldDB" id="A0A484BDK6"/>
<evidence type="ECO:0000256" key="1">
    <source>
        <dbReference type="SAM" id="MobiDB-lite"/>
    </source>
</evidence>
<proteinExistence type="predicted"/>
<evidence type="ECO:0000313" key="4">
    <source>
        <dbReference type="Proteomes" id="UP000295192"/>
    </source>
</evidence>
<accession>A0A484BDK6</accession>
<dbReference type="EMBL" id="LSRL02000051">
    <property type="protein sequence ID" value="TDG46936.1"/>
    <property type="molecule type" value="Genomic_DNA"/>
</dbReference>
<feature type="compositionally biased region" description="Acidic residues" evidence="1">
    <location>
        <begin position="29"/>
        <end position="41"/>
    </location>
</feature>